<feature type="transmembrane region" description="Helical" evidence="4">
    <location>
        <begin position="1681"/>
        <end position="1700"/>
    </location>
</feature>
<feature type="domain" description="Alpha-L-rhamnosidase six-hairpin glycosidase" evidence="9">
    <location>
        <begin position="982"/>
        <end position="1330"/>
    </location>
</feature>
<dbReference type="Pfam" id="PF07554">
    <property type="entry name" value="FIVAR"/>
    <property type="match status" value="3"/>
</dbReference>
<keyword evidence="4" id="KW-0472">Membrane</keyword>
<keyword evidence="12" id="KW-1185">Reference proteome</keyword>
<evidence type="ECO:0000256" key="4">
    <source>
        <dbReference type="SAM" id="Phobius"/>
    </source>
</evidence>
<dbReference type="InterPro" id="IPR012341">
    <property type="entry name" value="6hp_glycosidase-like_sf"/>
</dbReference>
<accession>A0ABR7ISX0</accession>
<dbReference type="Gene3D" id="2.60.120.560">
    <property type="entry name" value="Exo-inulinase, domain 1"/>
    <property type="match status" value="3"/>
</dbReference>
<dbReference type="PANTHER" id="PTHR33307:SF6">
    <property type="entry name" value="ALPHA-RHAMNOSIDASE (EUROFUNG)-RELATED"/>
    <property type="match status" value="1"/>
</dbReference>
<dbReference type="Pfam" id="PF17389">
    <property type="entry name" value="Bac_rhamnosid6H"/>
    <property type="match status" value="1"/>
</dbReference>
<comment type="caution">
    <text evidence="11">The sequence shown here is derived from an EMBL/GenBank/DDBJ whole genome shotgun (WGS) entry which is preliminary data.</text>
</comment>
<dbReference type="RefSeq" id="WP_186996852.1">
    <property type="nucleotide sequence ID" value="NZ_JACOQK010000001.1"/>
</dbReference>
<dbReference type="Pfam" id="PF17390">
    <property type="entry name" value="Bac_rhamnosid_C"/>
    <property type="match status" value="1"/>
</dbReference>
<evidence type="ECO:0000259" key="8">
    <source>
        <dbReference type="Pfam" id="PF08531"/>
    </source>
</evidence>
<dbReference type="Pfam" id="PF05592">
    <property type="entry name" value="Bac_rhamnosid"/>
    <property type="match status" value="1"/>
</dbReference>
<evidence type="ECO:0000259" key="6">
    <source>
        <dbReference type="Pfam" id="PF05592"/>
    </source>
</evidence>
<dbReference type="Pfam" id="PF25788">
    <property type="entry name" value="Ig_Rha78A_N"/>
    <property type="match status" value="1"/>
</dbReference>
<evidence type="ECO:0000259" key="10">
    <source>
        <dbReference type="Pfam" id="PF17390"/>
    </source>
</evidence>
<proteinExistence type="predicted"/>
<dbReference type="InterPro" id="IPR035398">
    <property type="entry name" value="Bac_rhamnosid_C"/>
</dbReference>
<evidence type="ECO:0000259" key="7">
    <source>
        <dbReference type="Pfam" id="PF06439"/>
    </source>
</evidence>
<dbReference type="InterPro" id="IPR013320">
    <property type="entry name" value="ConA-like_dom_sf"/>
</dbReference>
<dbReference type="Pfam" id="PF08531">
    <property type="entry name" value="Bac_rhamnosid_N"/>
    <property type="match status" value="1"/>
</dbReference>
<keyword evidence="5" id="KW-0732">Signal</keyword>
<dbReference type="InterPro" id="IPR008902">
    <property type="entry name" value="Rhamnosid_concanavalin"/>
</dbReference>
<keyword evidence="3 11" id="KW-0378">Hydrolase</keyword>
<evidence type="ECO:0000259" key="9">
    <source>
        <dbReference type="Pfam" id="PF17389"/>
    </source>
</evidence>
<dbReference type="InterPro" id="IPR013737">
    <property type="entry name" value="Bac_rhamnosid_N"/>
</dbReference>
<reference evidence="11 12" key="1">
    <citation type="submission" date="2020-08" db="EMBL/GenBank/DDBJ databases">
        <title>Genome public.</title>
        <authorList>
            <person name="Liu C."/>
            <person name="Sun Q."/>
        </authorList>
    </citation>
    <scope>NUCLEOTIDE SEQUENCE [LARGE SCALE GENOMIC DNA]</scope>
    <source>
        <strain evidence="11 12">NSJ-27</strain>
    </source>
</reference>
<evidence type="ECO:0000256" key="3">
    <source>
        <dbReference type="ARBA" id="ARBA00022801"/>
    </source>
</evidence>
<dbReference type="Gene3D" id="2.60.40.10">
    <property type="entry name" value="Immunoglobulins"/>
    <property type="match status" value="1"/>
</dbReference>
<keyword evidence="4" id="KW-1133">Transmembrane helix</keyword>
<evidence type="ECO:0000256" key="5">
    <source>
        <dbReference type="SAM" id="SignalP"/>
    </source>
</evidence>
<dbReference type="GO" id="GO:0016787">
    <property type="term" value="F:hydrolase activity"/>
    <property type="evidence" value="ECO:0007669"/>
    <property type="project" value="UniProtKB-KW"/>
</dbReference>
<feature type="domain" description="3-keto-alpha-glucoside-1,2-lyase/3-keto-2-hydroxy-glucal hydratase" evidence="7">
    <location>
        <begin position="498"/>
        <end position="639"/>
    </location>
</feature>
<evidence type="ECO:0000313" key="12">
    <source>
        <dbReference type="Proteomes" id="UP000649151"/>
    </source>
</evidence>
<organism evidence="11 12">
    <name type="scientific">Clostridium facile</name>
    <dbReference type="NCBI Taxonomy" id="2763035"/>
    <lineage>
        <taxon>Bacteria</taxon>
        <taxon>Bacillati</taxon>
        <taxon>Bacillota</taxon>
        <taxon>Clostridia</taxon>
        <taxon>Eubacteriales</taxon>
        <taxon>Clostridiaceae</taxon>
        <taxon>Clostridium</taxon>
    </lineage>
</organism>
<keyword evidence="4" id="KW-0812">Transmembrane</keyword>
<dbReference type="InterPro" id="IPR013783">
    <property type="entry name" value="Ig-like_fold"/>
</dbReference>
<dbReference type="Gene3D" id="1.20.1270.90">
    <property type="entry name" value="AF1782-like"/>
    <property type="match status" value="3"/>
</dbReference>
<dbReference type="Proteomes" id="UP000649151">
    <property type="component" value="Unassembled WGS sequence"/>
</dbReference>
<feature type="domain" description="3-keto-alpha-glucoside-1,2-lyase/3-keto-2-hydroxy-glucal hydratase" evidence="7">
    <location>
        <begin position="302"/>
        <end position="453"/>
    </location>
</feature>
<evidence type="ECO:0000256" key="2">
    <source>
        <dbReference type="ARBA" id="ARBA00012652"/>
    </source>
</evidence>
<dbReference type="InterPro" id="IPR035396">
    <property type="entry name" value="Bac_rhamnosid6H"/>
</dbReference>
<name>A0ABR7ISX0_9CLOT</name>
<dbReference type="InterPro" id="IPR008928">
    <property type="entry name" value="6-hairpin_glycosidase_sf"/>
</dbReference>
<dbReference type="PANTHER" id="PTHR33307">
    <property type="entry name" value="ALPHA-RHAMNOSIDASE (EUROFUNG)"/>
    <property type="match status" value="1"/>
</dbReference>
<feature type="domain" description="Bacterial alpha-L-rhamnosidase N-terminal" evidence="8">
    <location>
        <begin position="698"/>
        <end position="843"/>
    </location>
</feature>
<dbReference type="SUPFAM" id="SSF49899">
    <property type="entry name" value="Concanavalin A-like lectins/glucanases"/>
    <property type="match status" value="2"/>
</dbReference>
<dbReference type="EMBL" id="JACOQK010000001">
    <property type="protein sequence ID" value="MBC5788236.1"/>
    <property type="molecule type" value="Genomic_DNA"/>
</dbReference>
<evidence type="ECO:0000256" key="1">
    <source>
        <dbReference type="ARBA" id="ARBA00001445"/>
    </source>
</evidence>
<dbReference type="InterPro" id="IPR010496">
    <property type="entry name" value="AL/BT2_dom"/>
</dbReference>
<protein>
    <recommendedName>
        <fullName evidence="2">alpha-L-rhamnosidase</fullName>
        <ecNumber evidence="2">3.2.1.40</ecNumber>
    </recommendedName>
</protein>
<feature type="chain" id="PRO_5046107914" description="alpha-L-rhamnosidase" evidence="5">
    <location>
        <begin position="31"/>
        <end position="1706"/>
    </location>
</feature>
<feature type="signal peptide" evidence="5">
    <location>
        <begin position="1"/>
        <end position="30"/>
    </location>
</feature>
<evidence type="ECO:0000313" key="11">
    <source>
        <dbReference type="EMBL" id="MBC5788236.1"/>
    </source>
</evidence>
<gene>
    <name evidence="11" type="ORF">H8Z77_09445</name>
</gene>
<comment type="catalytic activity">
    <reaction evidence="1">
        <text>Hydrolysis of terminal non-reducing alpha-L-rhamnose residues in alpha-L-rhamnosides.</text>
        <dbReference type="EC" id="3.2.1.40"/>
    </reaction>
</comment>
<dbReference type="Gene3D" id="1.50.10.10">
    <property type="match status" value="1"/>
</dbReference>
<dbReference type="InterPro" id="IPR016007">
    <property type="entry name" value="Alpha_rhamnosid"/>
</dbReference>
<dbReference type="Pfam" id="PF06439">
    <property type="entry name" value="3keto-disac_hyd"/>
    <property type="match status" value="2"/>
</dbReference>
<dbReference type="Gene3D" id="2.60.120.260">
    <property type="entry name" value="Galactose-binding domain-like"/>
    <property type="match status" value="2"/>
</dbReference>
<dbReference type="EC" id="3.2.1.40" evidence="2"/>
<feature type="domain" description="Alpha-L-rhamnosidase C-terminal" evidence="10">
    <location>
        <begin position="1338"/>
        <end position="1411"/>
    </location>
</feature>
<feature type="domain" description="Alpha-L-rhamnosidase concanavalin-like" evidence="6">
    <location>
        <begin position="874"/>
        <end position="974"/>
    </location>
</feature>
<dbReference type="Gene3D" id="2.60.420.10">
    <property type="entry name" value="Maltose phosphorylase, domain 3"/>
    <property type="match status" value="1"/>
</dbReference>
<sequence length="1706" mass="186045">MFKKKGVKRMSALLLSAAMLSTVLVAPANAQDGVNAPMPYGLLTNELEKPLNVEAPTFSWWNQDVDLDDVQTAYQIIVKDDLTDEVVWDSNKVESSEQSNIPYTGPELDPAHPYSWTVTTWDSTGLKGTSEPASFATGLSDEDWNASWIQKPGTPVTIESSGTAAHVQGGGLTMYSAGTGWANYNLNVDVNAEKGAAGVAFRAADSNNAYIWSLVPGKGLTKTALVNGEKKDLGTVEMDIMENAYYSMNIVANGNTITTSIDGIQIDVTTDETFASGTVGFYEEEGQAGKFEKLSVISVASVIDSIYVAGTKDSGSQIILNDQGYDWTDYTIDFDAQINNTSKDATGVMLRSTSDFKTGYMWNFTRNKGGLARHTMTNGKFNKLDGSSALQYSFKADTYYHFTIELKGNTIKTYINGELFDTYVDENNTSMKGTFGFRHAEGEGGTYKNIKVTAADGTELMVEDFQNLDHYKFSNGTTASTIKVNDNTETYLSADFSKGFDGWSNTTVMSQVDGNNWANCNTNGVILAKTGTDWDNYTVSMRVVAEKTAAGIMFRATDKDSGYMWQIVPGTGLKVHVQENGKFTALKDPIKCDIKQGQAYRVTIDVNGDTFKTYINGTLVDTTTDSTYSKGTIGFRESTTGTEVGKFSEVKVTGADGTILLEDKFDNGMTQWNGDTVPATGSNMYWYARKEEKLEEGKEPVKALAYMASAHDYELSINGTRIGRGQSFDYSSETHYQGWDITEALGDDDTISIGILDRWYSGGQGRAAGKPGLLGEIVVYYNDGSYQTISTGEDWVAEEAPLSGSSKRNGEGDFIEEYDARKAIGNYSEVGFDDSSWQPVYVLGEHPTDPFTNVNPELGHVTEEENIKPETITTLEDGTTIVDFGRVIPARFSVNFANGKAGQKLTLTTGYELKEDGKVNTSNSSTQNTKMTFIYTQKDGAQTYHTWDYLAFRYLQIPNVGQTFTKDDITATILYQEVPEDRDSTLITSDEMLNQVYQLMKDSALYSAQNQFVDTPTREKGQFLQDSVNISAITTTSLYERATSRKAIMQFFDSANRYWNSGDDLGRYNSVYPNVDNKRDIPDFSLNVPIWIWRYYMQTGDRELLEVAYPYLQNTADYATRAIATEGATAGLVTNLPGGSGEYKYGIVDWPSPGRFDYDMDAAARTTVNALSVRVFDVVADVAQELGKDAAEVQDYTTRAENLKKTMNEKLITEDGVYCDGLMSDGTQSTHNGQHSTSYALAFGIAPEDKIDSMVDYVASMGMKQGPMTADILVQALFDNGRADAALKLLTNTEDYGWAQLIDQYDATFTWEQWQHGQSQSHGWGAAAGAEMLENILGVTVTEAGAKTVTIDPARDILDHAEGRFATERGFVEVAYSGSGEDYTLKVTVPTNVEATVVLPKIEGGYFVDKNGNSGTSTFTETEQLVTVGGGTREFVFQQGANKGILNTVIDYAQQQKDSDEFNNVIADVQASFTAALDNAIAVRDNTTATQKEVDAAWQALMTEIHKLGFVKGDITSLETLVSVAEGFDLSKYVEAGQAEFKEALKAAQDLIADKDNAMEAEIQTAENNLLNTMLNLRLKADKSILEEMIATANGMDANAYTVESYSVLTTALAKANDVMADDNATQEDVDAAANAVKAAMDGLVAIDGTEVQTPSTENNATQAGQETTTTKANAAKTGDIAVPAAVIGLLAASAVAVGITKKRKK</sequence>
<dbReference type="SUPFAM" id="SSF48208">
    <property type="entry name" value="Six-hairpin glycosidases"/>
    <property type="match status" value="1"/>
</dbReference>